<dbReference type="SUPFAM" id="SSF56672">
    <property type="entry name" value="DNA/RNA polymerases"/>
    <property type="match status" value="1"/>
</dbReference>
<dbReference type="PANTHER" id="PTHR33064">
    <property type="entry name" value="POL PROTEIN"/>
    <property type="match status" value="1"/>
</dbReference>
<name>A0A131XQX8_IXORI</name>
<evidence type="ECO:0000259" key="1">
    <source>
        <dbReference type="PROSITE" id="PS50878"/>
    </source>
</evidence>
<dbReference type="InterPro" id="IPR043128">
    <property type="entry name" value="Rev_trsase/Diguanyl_cyclase"/>
</dbReference>
<feature type="non-terminal residue" evidence="2">
    <location>
        <position position="116"/>
    </location>
</feature>
<dbReference type="PANTHER" id="PTHR33064:SF37">
    <property type="entry name" value="RIBONUCLEASE H"/>
    <property type="match status" value="1"/>
</dbReference>
<dbReference type="InterPro" id="IPR043502">
    <property type="entry name" value="DNA/RNA_pol_sf"/>
</dbReference>
<accession>A0A131XQX8</accession>
<dbReference type="GO" id="GO:0071897">
    <property type="term" value="P:DNA biosynthetic process"/>
    <property type="evidence" value="ECO:0007669"/>
    <property type="project" value="UniProtKB-ARBA"/>
</dbReference>
<dbReference type="Gene3D" id="3.30.70.270">
    <property type="match status" value="1"/>
</dbReference>
<dbReference type="EMBL" id="GEFM01006133">
    <property type="protein sequence ID" value="JAP69663.1"/>
    <property type="molecule type" value="mRNA"/>
</dbReference>
<dbReference type="PROSITE" id="PS50878">
    <property type="entry name" value="RT_POL"/>
    <property type="match status" value="1"/>
</dbReference>
<sequence length="116" mass="13009">LRAAVSSMLKAGIIEPTVRGPYLSPVQVVPKTTTSSRFVLDCSHLTPHLPSPPFVLPPLPKALQICPLPTRPFFTKIDLRDAFYHFSLSPPTRALTRFRLDGCYYQYTVLPFGIRP</sequence>
<dbReference type="AlphaFoldDB" id="A0A131XQX8"/>
<evidence type="ECO:0000313" key="2">
    <source>
        <dbReference type="EMBL" id="JAP69663.1"/>
    </source>
</evidence>
<dbReference type="InterPro" id="IPR000477">
    <property type="entry name" value="RT_dom"/>
</dbReference>
<proteinExistence type="evidence at transcript level"/>
<feature type="non-terminal residue" evidence="2">
    <location>
        <position position="1"/>
    </location>
</feature>
<reference evidence="2" key="1">
    <citation type="submission" date="2016-02" db="EMBL/GenBank/DDBJ databases">
        <title>RNAseq analyses of the midgut from blood- or serum-fed Ixodes ricinus ticks.</title>
        <authorList>
            <person name="Perner J."/>
            <person name="Provaznik J."/>
            <person name="Schrenkova J."/>
            <person name="Urbanova V."/>
            <person name="Ribeiro J.M."/>
            <person name="Kopacek P."/>
        </authorList>
    </citation>
    <scope>NUCLEOTIDE SEQUENCE</scope>
    <source>
        <tissue evidence="2">Gut</tissue>
    </source>
</reference>
<feature type="domain" description="Reverse transcriptase" evidence="1">
    <location>
        <begin position="1"/>
        <end position="116"/>
    </location>
</feature>
<dbReference type="InterPro" id="IPR051320">
    <property type="entry name" value="Viral_Replic_Matur_Polypro"/>
</dbReference>
<organism evidence="2">
    <name type="scientific">Ixodes ricinus</name>
    <name type="common">Common tick</name>
    <name type="synonym">Acarus ricinus</name>
    <dbReference type="NCBI Taxonomy" id="34613"/>
    <lineage>
        <taxon>Eukaryota</taxon>
        <taxon>Metazoa</taxon>
        <taxon>Ecdysozoa</taxon>
        <taxon>Arthropoda</taxon>
        <taxon>Chelicerata</taxon>
        <taxon>Arachnida</taxon>
        <taxon>Acari</taxon>
        <taxon>Parasitiformes</taxon>
        <taxon>Ixodida</taxon>
        <taxon>Ixodoidea</taxon>
        <taxon>Ixodidae</taxon>
        <taxon>Ixodinae</taxon>
        <taxon>Ixodes</taxon>
    </lineage>
</organism>
<protein>
    <submittedName>
        <fullName evidence="2">Putative pogo family transposase</fullName>
    </submittedName>
</protein>
<dbReference type="Gene3D" id="3.10.10.10">
    <property type="entry name" value="HIV Type 1 Reverse Transcriptase, subunit A, domain 1"/>
    <property type="match status" value="1"/>
</dbReference>